<proteinExistence type="inferred from homology"/>
<name>A0ABR6G1L9_9BURK</name>
<keyword evidence="5" id="KW-1185">Reference proteome</keyword>
<dbReference type="InterPro" id="IPR036291">
    <property type="entry name" value="NAD(P)-bd_dom_sf"/>
</dbReference>
<dbReference type="PRINTS" id="PR00081">
    <property type="entry name" value="GDHRDH"/>
</dbReference>
<dbReference type="InterPro" id="IPR051911">
    <property type="entry name" value="SDR_oxidoreductase"/>
</dbReference>
<protein>
    <submittedName>
        <fullName evidence="4">NAD(P)-dependent dehydrogenase (Short-subunit alcohol dehydrogenase family)</fullName>
    </submittedName>
</protein>
<dbReference type="InterPro" id="IPR002347">
    <property type="entry name" value="SDR_fam"/>
</dbReference>
<evidence type="ECO:0000313" key="5">
    <source>
        <dbReference type="Proteomes" id="UP000533533"/>
    </source>
</evidence>
<dbReference type="Proteomes" id="UP000533533">
    <property type="component" value="Unassembled WGS sequence"/>
</dbReference>
<dbReference type="SUPFAM" id="SSF51735">
    <property type="entry name" value="NAD(P)-binding Rossmann-fold domains"/>
    <property type="match status" value="1"/>
</dbReference>
<dbReference type="EMBL" id="JACHVZ010000036">
    <property type="protein sequence ID" value="MBB2932910.1"/>
    <property type="molecule type" value="Genomic_DNA"/>
</dbReference>
<comment type="similarity">
    <text evidence="1 3">Belongs to the short-chain dehydrogenases/reductases (SDR) family.</text>
</comment>
<evidence type="ECO:0000256" key="2">
    <source>
        <dbReference type="ARBA" id="ARBA00023002"/>
    </source>
</evidence>
<organism evidence="4 5">
    <name type="scientific">Paraburkholderia silvatlantica</name>
    <dbReference type="NCBI Taxonomy" id="321895"/>
    <lineage>
        <taxon>Bacteria</taxon>
        <taxon>Pseudomonadati</taxon>
        <taxon>Pseudomonadota</taxon>
        <taxon>Betaproteobacteria</taxon>
        <taxon>Burkholderiales</taxon>
        <taxon>Burkholderiaceae</taxon>
        <taxon>Paraburkholderia</taxon>
    </lineage>
</organism>
<sequence>MTVVLTPIISPWHGSRTRLTERAMTKNWLITGASSGLGRGLTERLLARGDAVVATLRKPGALDDLKTQHGERLKIVACDVTDSDAIRAAVADAFAARERIDVVVSNAGYGLFGAAEELSDAQIERQIATNLTGSIQLIRAAIARLRLQGGGRIVQVSSEGGQITYPGFSAYHATKWGIEGFVEAVTQEVAAFGIDFVIVEPGPTRTNFGAGLDRAAPLDAYDSTPVRELRRTIDAGYFELADAGKTVDTLLAAIDSPSPPFRVVLGRSAYESVRAALTKRLAVLELQKTVALSVMERA</sequence>
<keyword evidence="2" id="KW-0560">Oxidoreductase</keyword>
<gene>
    <name evidence="4" type="ORF">FHX59_007399</name>
</gene>
<evidence type="ECO:0000256" key="3">
    <source>
        <dbReference type="RuleBase" id="RU000363"/>
    </source>
</evidence>
<dbReference type="PANTHER" id="PTHR43976:SF16">
    <property type="entry name" value="SHORT-CHAIN DEHYDROGENASE_REDUCTASE FAMILY PROTEIN"/>
    <property type="match status" value="1"/>
</dbReference>
<dbReference type="NCBIfam" id="NF005065">
    <property type="entry name" value="PRK06482.1"/>
    <property type="match status" value="1"/>
</dbReference>
<dbReference type="Pfam" id="PF00106">
    <property type="entry name" value="adh_short"/>
    <property type="match status" value="1"/>
</dbReference>
<reference evidence="4 5" key="1">
    <citation type="submission" date="2020-08" db="EMBL/GenBank/DDBJ databases">
        <title>Genomic Encyclopedia of Type Strains, Phase IV (KMG-V): Genome sequencing to study the core and pangenomes of soil and plant-associated prokaryotes.</title>
        <authorList>
            <person name="Whitman W."/>
        </authorList>
    </citation>
    <scope>NUCLEOTIDE SEQUENCE [LARGE SCALE GENOMIC DNA]</scope>
    <source>
        <strain evidence="4 5">SRMrh-85</strain>
    </source>
</reference>
<evidence type="ECO:0000313" key="4">
    <source>
        <dbReference type="EMBL" id="MBB2932910.1"/>
    </source>
</evidence>
<dbReference type="PANTHER" id="PTHR43976">
    <property type="entry name" value="SHORT CHAIN DEHYDROGENASE"/>
    <property type="match status" value="1"/>
</dbReference>
<dbReference type="Gene3D" id="3.40.50.720">
    <property type="entry name" value="NAD(P)-binding Rossmann-like Domain"/>
    <property type="match status" value="1"/>
</dbReference>
<evidence type="ECO:0000256" key="1">
    <source>
        <dbReference type="ARBA" id="ARBA00006484"/>
    </source>
</evidence>
<comment type="caution">
    <text evidence="4">The sequence shown here is derived from an EMBL/GenBank/DDBJ whole genome shotgun (WGS) entry which is preliminary data.</text>
</comment>
<dbReference type="PRINTS" id="PR00080">
    <property type="entry name" value="SDRFAMILY"/>
</dbReference>
<accession>A0ABR6G1L9</accession>